<evidence type="ECO:0000313" key="9">
    <source>
        <dbReference type="Proteomes" id="UP000565441"/>
    </source>
</evidence>
<evidence type="ECO:0000256" key="5">
    <source>
        <dbReference type="SAM" id="MobiDB-lite"/>
    </source>
</evidence>
<keyword evidence="4 6" id="KW-0472">Membrane</keyword>
<evidence type="ECO:0000256" key="1">
    <source>
        <dbReference type="ARBA" id="ARBA00004141"/>
    </source>
</evidence>
<evidence type="ECO:0000259" key="7">
    <source>
        <dbReference type="Pfam" id="PF00892"/>
    </source>
</evidence>
<dbReference type="AlphaFoldDB" id="A0A8H5H3G9"/>
<feature type="transmembrane region" description="Helical" evidence="6">
    <location>
        <begin position="163"/>
        <end position="180"/>
    </location>
</feature>
<feature type="transmembrane region" description="Helical" evidence="6">
    <location>
        <begin position="189"/>
        <end position="209"/>
    </location>
</feature>
<sequence>MSSRSVYSASTPEASDFPVARTAGASQESMVSEPPTPPELTEDASNQVGGWRARYVVVEGIVKNNVGLLLVMSAQAFFSLMNVAVKKLNSIDPPVSTFELIAVRMGITYLCSMIYMLCTKVPDPWFGPKGVRLLLVFRGFSGFFGLFGIYYSLQYLSLSDATVLTFLAPLCTGISGAIFLKENYTKNQAFASICSLFGVVLIARPVFLFGNGDSTIPQLAPTDSEKGTPEERLVAVGFALMGVLGSTGAYTSITAIGKRAHPLHAMTSFSVQSVIAASVAMFIKKTPFSIPTQVEWLSLLVMIGIFGFVAQILLTMGLQREAAGRASIAVYTQVNRAILIPSAFFSLVRYLSPSAQVIFAGILERIFFNPTPSILSVIGTVIILSAALYVVVTKDQRKKNNSSIRLSGAPDGALEEGLLDGLLAEHTEDGAPQKDCRSTQKAHTRTRGDDNDEETTALPLAQGSANIKA</sequence>
<feature type="transmembrane region" description="Helical" evidence="6">
    <location>
        <begin position="233"/>
        <end position="253"/>
    </location>
</feature>
<evidence type="ECO:0000256" key="3">
    <source>
        <dbReference type="ARBA" id="ARBA00022989"/>
    </source>
</evidence>
<dbReference type="InterPro" id="IPR000620">
    <property type="entry name" value="EamA_dom"/>
</dbReference>
<keyword evidence="3 6" id="KW-1133">Transmembrane helix</keyword>
<organism evidence="8 9">
    <name type="scientific">Tricholomella constricta</name>
    <dbReference type="NCBI Taxonomy" id="117010"/>
    <lineage>
        <taxon>Eukaryota</taxon>
        <taxon>Fungi</taxon>
        <taxon>Dikarya</taxon>
        <taxon>Basidiomycota</taxon>
        <taxon>Agaricomycotina</taxon>
        <taxon>Agaricomycetes</taxon>
        <taxon>Agaricomycetidae</taxon>
        <taxon>Agaricales</taxon>
        <taxon>Tricholomatineae</taxon>
        <taxon>Lyophyllaceae</taxon>
        <taxon>Tricholomella</taxon>
    </lineage>
</organism>
<accession>A0A8H5H3G9</accession>
<evidence type="ECO:0000256" key="4">
    <source>
        <dbReference type="ARBA" id="ARBA00023136"/>
    </source>
</evidence>
<feature type="region of interest" description="Disordered" evidence="5">
    <location>
        <begin position="429"/>
        <end position="469"/>
    </location>
</feature>
<feature type="transmembrane region" description="Helical" evidence="6">
    <location>
        <begin position="130"/>
        <end position="151"/>
    </location>
</feature>
<feature type="compositionally biased region" description="Basic and acidic residues" evidence="5">
    <location>
        <begin position="429"/>
        <end position="438"/>
    </location>
</feature>
<evidence type="ECO:0000313" key="8">
    <source>
        <dbReference type="EMBL" id="KAF5375941.1"/>
    </source>
</evidence>
<dbReference type="PANTHER" id="PTHR22911:SF6">
    <property type="entry name" value="SOLUTE CARRIER FAMILY 35 MEMBER G1"/>
    <property type="match status" value="1"/>
</dbReference>
<feature type="transmembrane region" description="Helical" evidence="6">
    <location>
        <begin position="338"/>
        <end position="362"/>
    </location>
</feature>
<dbReference type="OrthoDB" id="306876at2759"/>
<dbReference type="InterPro" id="IPR037185">
    <property type="entry name" value="EmrE-like"/>
</dbReference>
<keyword evidence="9" id="KW-1185">Reference proteome</keyword>
<reference evidence="8 9" key="1">
    <citation type="journal article" date="2020" name="ISME J.">
        <title>Uncovering the hidden diversity of litter-decomposition mechanisms in mushroom-forming fungi.</title>
        <authorList>
            <person name="Floudas D."/>
            <person name="Bentzer J."/>
            <person name="Ahren D."/>
            <person name="Johansson T."/>
            <person name="Persson P."/>
            <person name="Tunlid A."/>
        </authorList>
    </citation>
    <scope>NUCLEOTIDE SEQUENCE [LARGE SCALE GENOMIC DNA]</scope>
    <source>
        <strain evidence="8 9">CBS 661.87</strain>
    </source>
</reference>
<evidence type="ECO:0000256" key="2">
    <source>
        <dbReference type="ARBA" id="ARBA00022692"/>
    </source>
</evidence>
<feature type="domain" description="EamA" evidence="7">
    <location>
        <begin position="66"/>
        <end position="203"/>
    </location>
</feature>
<feature type="region of interest" description="Disordered" evidence="5">
    <location>
        <begin position="1"/>
        <end position="44"/>
    </location>
</feature>
<evidence type="ECO:0000256" key="6">
    <source>
        <dbReference type="SAM" id="Phobius"/>
    </source>
</evidence>
<feature type="transmembrane region" description="Helical" evidence="6">
    <location>
        <begin position="97"/>
        <end position="118"/>
    </location>
</feature>
<protein>
    <recommendedName>
        <fullName evidence="7">EamA domain-containing protein</fullName>
    </recommendedName>
</protein>
<comment type="subcellular location">
    <subcellularLocation>
        <location evidence="1">Membrane</location>
        <topology evidence="1">Multi-pass membrane protein</topology>
    </subcellularLocation>
</comment>
<feature type="transmembrane region" description="Helical" evidence="6">
    <location>
        <begin position="296"/>
        <end position="318"/>
    </location>
</feature>
<dbReference type="SUPFAM" id="SSF103481">
    <property type="entry name" value="Multidrug resistance efflux transporter EmrE"/>
    <property type="match status" value="1"/>
</dbReference>
<feature type="compositionally biased region" description="Polar residues" evidence="5">
    <location>
        <begin position="1"/>
        <end position="13"/>
    </location>
</feature>
<comment type="caution">
    <text evidence="8">The sequence shown here is derived from an EMBL/GenBank/DDBJ whole genome shotgun (WGS) entry which is preliminary data.</text>
</comment>
<feature type="transmembrane region" description="Helical" evidence="6">
    <location>
        <begin position="66"/>
        <end position="85"/>
    </location>
</feature>
<dbReference type="Pfam" id="PF00892">
    <property type="entry name" value="EamA"/>
    <property type="match status" value="1"/>
</dbReference>
<name>A0A8H5H3G9_9AGAR</name>
<gene>
    <name evidence="8" type="ORF">D9615_008272</name>
</gene>
<dbReference type="PANTHER" id="PTHR22911">
    <property type="entry name" value="ACYL-MALONYL CONDENSING ENZYME-RELATED"/>
    <property type="match status" value="1"/>
</dbReference>
<dbReference type="GO" id="GO:0016020">
    <property type="term" value="C:membrane"/>
    <property type="evidence" value="ECO:0007669"/>
    <property type="project" value="UniProtKB-SubCell"/>
</dbReference>
<feature type="transmembrane region" description="Helical" evidence="6">
    <location>
        <begin position="265"/>
        <end position="284"/>
    </location>
</feature>
<feature type="transmembrane region" description="Helical" evidence="6">
    <location>
        <begin position="374"/>
        <end position="392"/>
    </location>
</feature>
<dbReference type="EMBL" id="JAACJP010000031">
    <property type="protein sequence ID" value="KAF5375941.1"/>
    <property type="molecule type" value="Genomic_DNA"/>
</dbReference>
<proteinExistence type="predicted"/>
<keyword evidence="2 6" id="KW-0812">Transmembrane</keyword>
<dbReference type="Proteomes" id="UP000565441">
    <property type="component" value="Unassembled WGS sequence"/>
</dbReference>